<dbReference type="GO" id="GO:0005829">
    <property type="term" value="C:cytosol"/>
    <property type="evidence" value="ECO:0007669"/>
    <property type="project" value="TreeGrafter"/>
</dbReference>
<protein>
    <submittedName>
        <fullName evidence="1">Rrf2 family transcriptional regulator</fullName>
    </submittedName>
</protein>
<dbReference type="PROSITE" id="PS51197">
    <property type="entry name" value="HTH_RRF2_2"/>
    <property type="match status" value="1"/>
</dbReference>
<dbReference type="NCBIfam" id="TIGR00738">
    <property type="entry name" value="rrf2_super"/>
    <property type="match status" value="1"/>
</dbReference>
<organism evidence="1 2">
    <name type="scientific">Plebeiibacterium marinum</name>
    <dbReference type="NCBI Taxonomy" id="2992111"/>
    <lineage>
        <taxon>Bacteria</taxon>
        <taxon>Pseudomonadati</taxon>
        <taxon>Bacteroidota</taxon>
        <taxon>Bacteroidia</taxon>
        <taxon>Marinilabiliales</taxon>
        <taxon>Marinilabiliaceae</taxon>
        <taxon>Plebeiibacterium</taxon>
    </lineage>
</organism>
<proteinExistence type="predicted"/>
<name>A0AAE3MG65_9BACT</name>
<dbReference type="PANTHER" id="PTHR33221:SF14">
    <property type="entry name" value="HTH-TYPE TRANSCRIPTIONAL REGULATOR AQ_268-RELATED"/>
    <property type="match status" value="1"/>
</dbReference>
<dbReference type="GO" id="GO:0003700">
    <property type="term" value="F:DNA-binding transcription factor activity"/>
    <property type="evidence" value="ECO:0007669"/>
    <property type="project" value="TreeGrafter"/>
</dbReference>
<dbReference type="InterPro" id="IPR000944">
    <property type="entry name" value="Tscrpt_reg_Rrf2"/>
</dbReference>
<reference evidence="1" key="1">
    <citation type="submission" date="2022-10" db="EMBL/GenBank/DDBJ databases">
        <authorList>
            <person name="Yu W.X."/>
        </authorList>
    </citation>
    <scope>NUCLEOTIDE SEQUENCE</scope>
    <source>
        <strain evidence="1">D04</strain>
    </source>
</reference>
<dbReference type="EMBL" id="JAPDPI010000035">
    <property type="protein sequence ID" value="MCW3806991.1"/>
    <property type="molecule type" value="Genomic_DNA"/>
</dbReference>
<dbReference type="AlphaFoldDB" id="A0AAE3MG65"/>
<comment type="caution">
    <text evidence="1">The sequence shown here is derived from an EMBL/GenBank/DDBJ whole genome shotgun (WGS) entry which is preliminary data.</text>
</comment>
<dbReference type="RefSeq" id="WP_301200964.1">
    <property type="nucleotide sequence ID" value="NZ_JAPDPI010000035.1"/>
</dbReference>
<accession>A0AAE3MG65</accession>
<keyword evidence="2" id="KW-1185">Reference proteome</keyword>
<sequence length="147" mass="16759">MLSNTCKYAVRAVIYLALNKNEEKKIGIKKISEELNIPTPFLGKILQQLAKQKMLLSTKGPHGGFSIAMDPSDISLLDIIKVVDGMDMFEMCLIGLNSCKSIHDKKLPCPIHDKFCKLRADMYDMFKSETLKNIIDRIENKDDYYLL</sequence>
<gene>
    <name evidence="1" type="ORF">OM074_15245</name>
</gene>
<dbReference type="InterPro" id="IPR036390">
    <property type="entry name" value="WH_DNA-bd_sf"/>
</dbReference>
<dbReference type="Pfam" id="PF02082">
    <property type="entry name" value="Rrf2"/>
    <property type="match status" value="1"/>
</dbReference>
<dbReference type="PANTHER" id="PTHR33221">
    <property type="entry name" value="WINGED HELIX-TURN-HELIX TRANSCRIPTIONAL REGULATOR, RRF2 FAMILY"/>
    <property type="match status" value="1"/>
</dbReference>
<evidence type="ECO:0000313" key="2">
    <source>
        <dbReference type="Proteomes" id="UP001207408"/>
    </source>
</evidence>
<dbReference type="SUPFAM" id="SSF46785">
    <property type="entry name" value="Winged helix' DNA-binding domain"/>
    <property type="match status" value="1"/>
</dbReference>
<dbReference type="Gene3D" id="1.10.10.10">
    <property type="entry name" value="Winged helix-like DNA-binding domain superfamily/Winged helix DNA-binding domain"/>
    <property type="match status" value="1"/>
</dbReference>
<evidence type="ECO:0000313" key="1">
    <source>
        <dbReference type="EMBL" id="MCW3806991.1"/>
    </source>
</evidence>
<dbReference type="InterPro" id="IPR036388">
    <property type="entry name" value="WH-like_DNA-bd_sf"/>
</dbReference>
<dbReference type="Proteomes" id="UP001207408">
    <property type="component" value="Unassembled WGS sequence"/>
</dbReference>